<evidence type="ECO:0000259" key="3">
    <source>
        <dbReference type="PROSITE" id="PS50024"/>
    </source>
</evidence>
<dbReference type="PROSITE" id="PS50024">
    <property type="entry name" value="SEA"/>
    <property type="match status" value="1"/>
</dbReference>
<reference evidence="4" key="2">
    <citation type="journal article" date="2010" name="Science">
        <title>The genome of the Western clawed frog Xenopus tropicalis.</title>
        <authorList>
            <person name="Hellsten U."/>
            <person name="Harland R.M."/>
            <person name="Gilchrist M.J."/>
            <person name="Hendrix D."/>
            <person name="Jurka J."/>
            <person name="Kapitonov V."/>
            <person name="Ovcharenko I."/>
            <person name="Putnam N.H."/>
            <person name="Shu S."/>
            <person name="Taher L."/>
            <person name="Blitz I.L."/>
            <person name="Blumberg B."/>
            <person name="Dichmann D.S."/>
            <person name="Dubchak I."/>
            <person name="Amaya E."/>
            <person name="Detter J.C."/>
            <person name="Fletcher R."/>
            <person name="Gerhard D.S."/>
            <person name="Goodstein D."/>
            <person name="Graves T."/>
            <person name="Grigoriev I.V."/>
            <person name="Grimwood J."/>
            <person name="Kawashima T."/>
            <person name="Lindquist E."/>
            <person name="Lucas S.M."/>
            <person name="Mead P.E."/>
            <person name="Mitros T."/>
            <person name="Ogino H."/>
            <person name="Ohta Y."/>
            <person name="Poliakov A.V."/>
            <person name="Pollet N."/>
            <person name="Robert J."/>
            <person name="Salamov A."/>
            <person name="Sater A.K."/>
            <person name="Schmutz J."/>
            <person name="Terry A."/>
            <person name="Vize P.D."/>
            <person name="Warren W.C."/>
            <person name="Wells D."/>
            <person name="Wills A."/>
            <person name="Wilson R.K."/>
            <person name="Zimmerman L.B."/>
            <person name="Zorn A.M."/>
            <person name="Grainger R."/>
            <person name="Grammer T."/>
            <person name="Khokha M.K."/>
            <person name="Richardson P.M."/>
            <person name="Rokhsar D.S."/>
        </authorList>
    </citation>
    <scope>NUCLEOTIDE SEQUENCE [LARGE SCALE GENOMIC DNA]</scope>
    <source>
        <strain evidence="4">Nigerian</strain>
    </source>
</reference>
<keyword evidence="2" id="KW-0812">Transmembrane</keyword>
<feature type="domain" description="SEA" evidence="3">
    <location>
        <begin position="359"/>
        <end position="487"/>
    </location>
</feature>
<gene>
    <name evidence="4" type="ORF">XENTR_v90030532mg</name>
</gene>
<dbReference type="InterPro" id="IPR036364">
    <property type="entry name" value="SEA_dom_sf"/>
</dbReference>
<feature type="compositionally biased region" description="Low complexity" evidence="1">
    <location>
        <begin position="36"/>
        <end position="61"/>
    </location>
</feature>
<evidence type="ECO:0000313" key="4">
    <source>
        <dbReference type="EMBL" id="OCA18721.1"/>
    </source>
</evidence>
<feature type="compositionally biased region" description="Polar residues" evidence="1">
    <location>
        <begin position="64"/>
        <end position="78"/>
    </location>
</feature>
<dbReference type="Pfam" id="PF01390">
    <property type="entry name" value="SEA"/>
    <property type="match status" value="1"/>
</dbReference>
<reference evidence="4" key="1">
    <citation type="submission" date="2009-11" db="EMBL/GenBank/DDBJ databases">
        <authorList>
            <consortium name="US DOE Joint Genome Institute (JGI-PGF)"/>
            <person name="Ottilar R."/>
            <person name="Schmutz J."/>
            <person name="Salamov A."/>
            <person name="Cheng J.F."/>
            <person name="Lucas S."/>
            <person name="Pitluck S."/>
            <person name="Gundlach H."/>
            <person name="Guo Y."/>
            <person name="Haberer G."/>
            <person name="Nasrallah J."/>
            <person name="Mayer K.F.X."/>
            <person name="van de Peer Y."/>
            <person name="Weigel D."/>
            <person name="Grigoriev I.V."/>
        </authorList>
    </citation>
    <scope>NUCLEOTIDE SEQUENCE</scope>
    <source>
        <strain evidence="4">Nigerian</strain>
    </source>
</reference>
<dbReference type="SUPFAM" id="SSF82671">
    <property type="entry name" value="SEA domain"/>
    <property type="match status" value="1"/>
</dbReference>
<dbReference type="AlphaFoldDB" id="A0A1B8Y6V2"/>
<name>A0A1B8Y6V2_XENTR</name>
<dbReference type="PANTHER" id="PTHR37999:SF2">
    <property type="entry name" value="MUCIN-17"/>
    <property type="match status" value="1"/>
</dbReference>
<proteinExistence type="predicted"/>
<feature type="compositionally biased region" description="Low complexity" evidence="1">
    <location>
        <begin position="79"/>
        <end position="141"/>
    </location>
</feature>
<feature type="compositionally biased region" description="Polar residues" evidence="1">
    <location>
        <begin position="261"/>
        <end position="273"/>
    </location>
</feature>
<keyword evidence="2" id="KW-1133">Transmembrane helix</keyword>
<dbReference type="InterPro" id="IPR053311">
    <property type="entry name" value="Mucosal_Integrity_Assoc"/>
</dbReference>
<feature type="compositionally biased region" description="Polar residues" evidence="1">
    <location>
        <begin position="145"/>
        <end position="176"/>
    </location>
</feature>
<feature type="compositionally biased region" description="Low complexity" evidence="1">
    <location>
        <begin position="299"/>
        <end position="314"/>
    </location>
</feature>
<reference evidence="4" key="3">
    <citation type="submission" date="2016-05" db="EMBL/GenBank/DDBJ databases">
        <title>WGS assembly of Xenopus tropicalis.</title>
        <authorList>
            <person name="Sessions A."/>
            <person name="Jenkins J."/>
            <person name="Mitros T."/>
            <person name="Lyons J.T."/>
            <person name="Dichmann D.S."/>
            <person name="Robert J."/>
            <person name="Harland R.M."/>
            <person name="Rokhsar D.S."/>
        </authorList>
    </citation>
    <scope>NUCLEOTIDE SEQUENCE</scope>
    <source>
        <strain evidence="4">Nigerian</strain>
    </source>
</reference>
<keyword evidence="2" id="KW-0472">Membrane</keyword>
<feature type="region of interest" description="Disordered" evidence="1">
    <location>
        <begin position="28"/>
        <end position="227"/>
    </location>
</feature>
<feature type="region of interest" description="Disordered" evidence="1">
    <location>
        <begin position="299"/>
        <end position="320"/>
    </location>
</feature>
<dbReference type="EMBL" id="KV460404">
    <property type="protein sequence ID" value="OCA18721.1"/>
    <property type="molecule type" value="Genomic_DNA"/>
</dbReference>
<feature type="region of interest" description="Disordered" evidence="1">
    <location>
        <begin position="258"/>
        <end position="277"/>
    </location>
</feature>
<dbReference type="Gene3D" id="3.30.70.960">
    <property type="entry name" value="SEA domain"/>
    <property type="match status" value="1"/>
</dbReference>
<organism evidence="4">
    <name type="scientific">Xenopus tropicalis</name>
    <name type="common">Western clawed frog</name>
    <name type="synonym">Silurana tropicalis</name>
    <dbReference type="NCBI Taxonomy" id="8364"/>
    <lineage>
        <taxon>Eukaryota</taxon>
        <taxon>Metazoa</taxon>
        <taxon>Chordata</taxon>
        <taxon>Craniata</taxon>
        <taxon>Vertebrata</taxon>
        <taxon>Euteleostomi</taxon>
        <taxon>Amphibia</taxon>
        <taxon>Batrachia</taxon>
        <taxon>Anura</taxon>
        <taxon>Pipoidea</taxon>
        <taxon>Pipidae</taxon>
        <taxon>Xenopodinae</taxon>
        <taxon>Xenopus</taxon>
        <taxon>Silurana</taxon>
    </lineage>
</organism>
<feature type="transmembrane region" description="Helical" evidence="2">
    <location>
        <begin position="560"/>
        <end position="583"/>
    </location>
</feature>
<sequence length="591" mass="64087">MDSGAKNPLNPVERTLLFLEVYEHKCSTTTLDMSVSGPTTSKPESEPTTSKPESGPTTSKPESGPTTSKPESGPTTSKPESGPTTSKPESEPTTSKPESEPTTSKPESEPTTSKPESEPTTSKPESEPTTSKPESEQTTSKPESEQTTSKPESEQTTSKPESEQTTSKPGSTQTTVMPGPEQTALSTSNVIIMSTLTTTATTTTPTTTTTTTTTQPTTTKNPFVPPRECLNGGTFDGTRCHSTSNFYGPSCEFADDRVEGPTTSKPGSTQTTVMPGPEQTALSTSDVIIMSTLTTTATTTTPTTTTTTTQPTTTKNPFVTPRECQNGGTFDGTRCHCTSIFYGPSCEFADDRVEVGNKINATVQVNMKITNKQFDSRMENNSSSTFKEFEEEFKAQMKSIYSNVHNYKDVIIRSLSAGSSVVDYEIILEMEYNLEVNVTESYKEIVKIVQEELLSRVTVNSDENSFCFQNLKITTVPVPTYVELCRASIEPGYRDFYTAIITPHGLLCVSHCNEESPQYHFCNSGDCKLEKTGPECLCPKTDIYLYTTSRCKGRILKAGLYGGVGAGMAVLAIIILTLGILLCKAKQPRKR</sequence>
<feature type="compositionally biased region" description="Polar residues" evidence="1">
    <location>
        <begin position="183"/>
        <end position="194"/>
    </location>
</feature>
<protein>
    <recommendedName>
        <fullName evidence="3">SEA domain-containing protein</fullName>
    </recommendedName>
</protein>
<evidence type="ECO:0000256" key="2">
    <source>
        <dbReference type="SAM" id="Phobius"/>
    </source>
</evidence>
<dbReference type="InterPro" id="IPR000082">
    <property type="entry name" value="SEA_dom"/>
</dbReference>
<feature type="compositionally biased region" description="Low complexity" evidence="1">
    <location>
        <begin position="195"/>
        <end position="219"/>
    </location>
</feature>
<dbReference type="PANTHER" id="PTHR37999">
    <property type="entry name" value="MUCIN-17"/>
    <property type="match status" value="1"/>
</dbReference>
<accession>A0A1B8Y6V2</accession>
<evidence type="ECO:0000256" key="1">
    <source>
        <dbReference type="SAM" id="MobiDB-lite"/>
    </source>
</evidence>